<dbReference type="Proteomes" id="UP000327085">
    <property type="component" value="Chromosome 1"/>
</dbReference>
<evidence type="ECO:0000313" key="3">
    <source>
        <dbReference type="Proteomes" id="UP000327085"/>
    </source>
</evidence>
<feature type="region of interest" description="Disordered" evidence="1">
    <location>
        <begin position="1"/>
        <end position="20"/>
    </location>
</feature>
<dbReference type="PANTHER" id="PTHR47805">
    <property type="entry name" value="SAGA-ASSOCIATED FACTOR 73"/>
    <property type="match status" value="1"/>
</dbReference>
<sequence length="553" mass="60493">MDLGKPKVQLHNSTKQGRSQPTRLRWLLPPLLFFSSPLGGEKDCTNIEREQQHPHSIPFSSFNATPKRKTKKVKFSLRLHSRVFASAIVTYIQTFSSPSYSASIAPSSLSSHSSLIRISRFRLGLGNYEGFYRFCLKDFLCTDSRYIQVSMVCSLGSGRMAVMARLLASGSVTQSIAEEVGHQKFDAQMICRELSDANEANLLDEEDMHVFGLKPMDDPLHLVCCNACKRPVKASQYVAHAELCRSLNAMQETTLEPDGSMGQRKPPRKEKKKLLTAYANQSTSVGELERSESVEADDIAVSQPQLDGQIGMNSCCFMETKRNSAYVDATYMMDGSGVSPGNTNGSTCVMLPPTKRSKMVAGEQLPLSDDIGIVSAVSKLTSTQDACPYRDSSKGVISVSEIPNDSALKYKKSGQALECCMPIKDCPLPLATKVYYSQKSNRLRSALCHLYHEAVASTKELCSDMRDSQSLPSMRKPDQILAQNSEVCLGNSVGSLPDGDFSNQFPVDNVPIPQVAGVGLTRSKILSKPYSFAGSSGQSLGTMQQQNGSVHVI</sequence>
<evidence type="ECO:0000313" key="2">
    <source>
        <dbReference type="EMBL" id="VVA16857.1"/>
    </source>
</evidence>
<organism evidence="2 3">
    <name type="scientific">Prunus dulcis</name>
    <name type="common">Almond</name>
    <name type="synonym">Amygdalus dulcis</name>
    <dbReference type="NCBI Taxonomy" id="3755"/>
    <lineage>
        <taxon>Eukaryota</taxon>
        <taxon>Viridiplantae</taxon>
        <taxon>Streptophyta</taxon>
        <taxon>Embryophyta</taxon>
        <taxon>Tracheophyta</taxon>
        <taxon>Spermatophyta</taxon>
        <taxon>Magnoliopsida</taxon>
        <taxon>eudicotyledons</taxon>
        <taxon>Gunneridae</taxon>
        <taxon>Pentapetalae</taxon>
        <taxon>rosids</taxon>
        <taxon>fabids</taxon>
        <taxon>Rosales</taxon>
        <taxon>Rosaceae</taxon>
        <taxon>Amygdaloideae</taxon>
        <taxon>Amygdaleae</taxon>
        <taxon>Prunus</taxon>
    </lineage>
</organism>
<accession>A0A5E4EMF3</accession>
<dbReference type="InterPro" id="IPR037804">
    <property type="entry name" value="SGF73"/>
</dbReference>
<dbReference type="OMA" id="GINPGNR"/>
<reference evidence="3" key="1">
    <citation type="journal article" date="2020" name="Plant J.">
        <title>Transposons played a major role in the diversification between the closely related almond and peach genomes: results from the almond genome sequence.</title>
        <authorList>
            <person name="Alioto T."/>
            <person name="Alexiou K.G."/>
            <person name="Bardil A."/>
            <person name="Barteri F."/>
            <person name="Castanera R."/>
            <person name="Cruz F."/>
            <person name="Dhingra A."/>
            <person name="Duval H."/>
            <person name="Fernandez I Marti A."/>
            <person name="Frias L."/>
            <person name="Galan B."/>
            <person name="Garcia J.L."/>
            <person name="Howad W."/>
            <person name="Gomez-Garrido J."/>
            <person name="Gut M."/>
            <person name="Julca I."/>
            <person name="Morata J."/>
            <person name="Puigdomenech P."/>
            <person name="Ribeca P."/>
            <person name="Rubio Cabetas M.J."/>
            <person name="Vlasova A."/>
            <person name="Wirthensohn M."/>
            <person name="Garcia-Mas J."/>
            <person name="Gabaldon T."/>
            <person name="Casacuberta J.M."/>
            <person name="Arus P."/>
        </authorList>
    </citation>
    <scope>NUCLEOTIDE SEQUENCE [LARGE SCALE GENOMIC DNA]</scope>
    <source>
        <strain evidence="3">cv. Texas</strain>
    </source>
</reference>
<dbReference type="EMBL" id="CABIKO010000021">
    <property type="protein sequence ID" value="VVA16857.1"/>
    <property type="molecule type" value="Genomic_DNA"/>
</dbReference>
<name>A0A5E4EMF3_PRUDU</name>
<evidence type="ECO:0000256" key="1">
    <source>
        <dbReference type="SAM" id="MobiDB-lite"/>
    </source>
</evidence>
<proteinExistence type="predicted"/>
<dbReference type="Gramene" id="VVA16857">
    <property type="protein sequence ID" value="VVA16857"/>
    <property type="gene ID" value="Prudul26B003434"/>
</dbReference>
<dbReference type="GO" id="GO:0000124">
    <property type="term" value="C:SAGA complex"/>
    <property type="evidence" value="ECO:0007669"/>
    <property type="project" value="InterPro"/>
</dbReference>
<gene>
    <name evidence="2" type="ORF">ALMOND_2B003434</name>
</gene>
<feature type="compositionally biased region" description="Polar residues" evidence="1">
    <location>
        <begin position="10"/>
        <end position="20"/>
    </location>
</feature>
<protein>
    <submittedName>
        <fullName evidence="2">PREDICTED: LOC109719403 isoform</fullName>
    </submittedName>
</protein>
<dbReference type="AlphaFoldDB" id="A0A5E4EMF3"/>
<dbReference type="InParanoid" id="A0A5E4EMF3"/>
<dbReference type="PANTHER" id="PTHR47805:SF1">
    <property type="entry name" value="SAGA-ASSOCIATED FACTOR 73"/>
    <property type="match status" value="1"/>
</dbReference>